<dbReference type="CDD" id="cd00067">
    <property type="entry name" value="GAL4"/>
    <property type="match status" value="1"/>
</dbReference>
<sequence length="1148" mass="131825">MQEQDSKRKRLSLACNVCRRKKIKCDGARPSCGKCIKLTQECSYTTNIKKRGPRQGHIELLEQRLKKMEELMTIKPESPTRTVPVVTELVEYQQQTPPPIQQQSSMPIQTQQPMSIIQPQHNVPILSSEQPLSSCGLPCYEILEHIIDLYFYNCGTISPIIDTKGFKYSVKNKTCNLFLLYALLAVGSRFSNRPDIAEMPLWMSGERYASKAREMISHVIETASLDHVQGLLILSLNEYGCARGPRSWTYLGLATRMTIEISLYKETIFEEESNSILSLDKWYAYETKRKAFWEVFMHDKLSSAASGRPGTLDPNDCEIMLPVDISVFDSTSGNDFYQSSLDQRHLVHYHIIRDEITNQITGIQMNPLDVNLSEHRVYLNRVGWTSRIMKEGELLFKITRLVNKGYKSDGVYVPYEDNSEFNKLDKELDDWISSLPLQIRNTPANLERYRSQNNVRSVQYVLGHILHSTLVILLHRPSIVIADMPGLNRVPQKIQDRVHQSVEKCLAAADNVTVMLKDLCCQIQAIPPYVSYSVYIAATVVVNSNFTMHLQETQKAETALKEYFHFLTASIIQMKEYWAMADKLYFMICDLYAIHKKVLDTCQKSQAATSSNDSSTSSWNLNSYQANSNVPMVRRPLANISLSSNDYTDNQNWSSEENGFLSPQQGRVRSIFSDPSDPSYALPSFDIWLQQQQQQQIQQQQQQQQHMWNNTSFSLFDFTLCPWQAPFHNIGPEDYDNPLNYVSDKPTRLISIYNRQAMFHEEDALLEELKVLGEVNGIVNGLSTDLTIVSYFKLEDAQKAIDFIKERNRTTLMVNFVKPCVLKKEHSQGLFITLTMPSLKESDYKEHLSKFGRISSFSEAAVSFNTKLISIDFDDERVSQNLIRELNNVTLNGIKYKVYKCDDDRALCSCYSAARKDNLAVRRPSKTQKPFDVKQNEPFSFFSSDPFSSCSDTNSTSTVATLPEPNTVSARTSPTTSSPKEKSNEVDLEQIANGNDCRTTFMIRNIPNKYSQQMLIQSINETHANTYDFLYLRMDFKNKCNVGYAFINFINEKSVLSFSEQRVGKKWELFNSDKKCDLSYAEIQGKETLVRKFKNSQVMKEDETYRPKIFYSSGPNIGQEEPFFSRSKVHSPPHSRRRRHNKKYAQKS</sequence>
<organism evidence="8 9">
    <name type="scientific">Helicostylum pulchrum</name>
    <dbReference type="NCBI Taxonomy" id="562976"/>
    <lineage>
        <taxon>Eukaryota</taxon>
        <taxon>Fungi</taxon>
        <taxon>Fungi incertae sedis</taxon>
        <taxon>Mucoromycota</taxon>
        <taxon>Mucoromycotina</taxon>
        <taxon>Mucoromycetes</taxon>
        <taxon>Mucorales</taxon>
        <taxon>Mucorineae</taxon>
        <taxon>Mucoraceae</taxon>
        <taxon>Helicostylum</taxon>
    </lineage>
</organism>
<reference evidence="8 9" key="1">
    <citation type="submission" date="2024-04" db="EMBL/GenBank/DDBJ databases">
        <title>genome sequences of Mucor flavus KT1a and Helicostylum pulchrum KT1b strains isolation_sourced from the surface of a dry-aged beef.</title>
        <authorList>
            <person name="Toyotome T."/>
            <person name="Hosono M."/>
            <person name="Torimaru M."/>
            <person name="Fukuda K."/>
            <person name="Mikami N."/>
        </authorList>
    </citation>
    <scope>NUCLEOTIDE SEQUENCE [LARGE SCALE GENOMIC DNA]</scope>
    <source>
        <strain evidence="8 9">KT1b</strain>
    </source>
</reference>
<gene>
    <name evidence="8" type="ORF">HPULCUR_005242</name>
</gene>
<dbReference type="SMART" id="SM00906">
    <property type="entry name" value="Fungal_trans"/>
    <property type="match status" value="1"/>
</dbReference>
<evidence type="ECO:0000259" key="7">
    <source>
        <dbReference type="PROSITE" id="PS50048"/>
    </source>
</evidence>
<dbReference type="InterPro" id="IPR007201">
    <property type="entry name" value="Mei2-like_Rrm_C"/>
</dbReference>
<feature type="region of interest" description="Disordered" evidence="6">
    <location>
        <begin position="954"/>
        <end position="985"/>
    </location>
</feature>
<dbReference type="SUPFAM" id="SSF57701">
    <property type="entry name" value="Zn2/Cys6 DNA-binding domain"/>
    <property type="match status" value="1"/>
</dbReference>
<keyword evidence="9" id="KW-1185">Reference proteome</keyword>
<protein>
    <recommendedName>
        <fullName evidence="7">Zn(2)-C6 fungal-type domain-containing protein</fullName>
    </recommendedName>
</protein>
<feature type="compositionally biased region" description="Basic residues" evidence="6">
    <location>
        <begin position="1127"/>
        <end position="1148"/>
    </location>
</feature>
<proteinExistence type="predicted"/>
<evidence type="ECO:0000256" key="4">
    <source>
        <dbReference type="ARBA" id="ARBA00023163"/>
    </source>
</evidence>
<dbReference type="Pfam" id="PF04082">
    <property type="entry name" value="Fungal_trans"/>
    <property type="match status" value="1"/>
</dbReference>
<dbReference type="InterPro" id="IPR036864">
    <property type="entry name" value="Zn2-C6_fun-type_DNA-bd_sf"/>
</dbReference>
<dbReference type="InterPro" id="IPR035979">
    <property type="entry name" value="RBD_domain_sf"/>
</dbReference>
<keyword evidence="5" id="KW-0539">Nucleus</keyword>
<evidence type="ECO:0000256" key="6">
    <source>
        <dbReference type="SAM" id="MobiDB-lite"/>
    </source>
</evidence>
<evidence type="ECO:0000256" key="5">
    <source>
        <dbReference type="ARBA" id="ARBA00023242"/>
    </source>
</evidence>
<evidence type="ECO:0000256" key="3">
    <source>
        <dbReference type="ARBA" id="ARBA00023015"/>
    </source>
</evidence>
<dbReference type="CDD" id="cd12532">
    <property type="entry name" value="RRM3_MEI2_fungi"/>
    <property type="match status" value="1"/>
</dbReference>
<keyword evidence="4" id="KW-0804">Transcription</keyword>
<dbReference type="Pfam" id="PF00172">
    <property type="entry name" value="Zn_clus"/>
    <property type="match status" value="1"/>
</dbReference>
<keyword evidence="3" id="KW-0805">Transcription regulation</keyword>
<feature type="compositionally biased region" description="Polar residues" evidence="6">
    <location>
        <begin position="954"/>
        <end position="971"/>
    </location>
</feature>
<evidence type="ECO:0000256" key="2">
    <source>
        <dbReference type="ARBA" id="ARBA00022723"/>
    </source>
</evidence>
<keyword evidence="2" id="KW-0479">Metal-binding</keyword>
<dbReference type="Pfam" id="PF04059">
    <property type="entry name" value="RRM_2"/>
    <property type="match status" value="1"/>
</dbReference>
<evidence type="ECO:0000313" key="8">
    <source>
        <dbReference type="EMBL" id="GAA5799823.1"/>
    </source>
</evidence>
<evidence type="ECO:0000256" key="1">
    <source>
        <dbReference type="ARBA" id="ARBA00004123"/>
    </source>
</evidence>
<dbReference type="Gene3D" id="4.10.240.10">
    <property type="entry name" value="Zn(2)-C6 fungal-type DNA-binding domain"/>
    <property type="match status" value="1"/>
</dbReference>
<dbReference type="CDD" id="cd12148">
    <property type="entry name" value="fungal_TF_MHR"/>
    <property type="match status" value="1"/>
</dbReference>
<dbReference type="Proteomes" id="UP001476247">
    <property type="component" value="Unassembled WGS sequence"/>
</dbReference>
<name>A0ABP9XZW1_9FUNG</name>
<dbReference type="InterPro" id="IPR001138">
    <property type="entry name" value="Zn2Cys6_DnaBD"/>
</dbReference>
<feature type="domain" description="Zn(2)-C6 fungal-type" evidence="7">
    <location>
        <begin position="14"/>
        <end position="44"/>
    </location>
</feature>
<dbReference type="PROSITE" id="PS00463">
    <property type="entry name" value="ZN2_CY6_FUNGAL_1"/>
    <property type="match status" value="1"/>
</dbReference>
<dbReference type="SMART" id="SM00066">
    <property type="entry name" value="GAL4"/>
    <property type="match status" value="1"/>
</dbReference>
<dbReference type="SUPFAM" id="SSF54928">
    <property type="entry name" value="RNA-binding domain, RBD"/>
    <property type="match status" value="2"/>
</dbReference>
<comment type="caution">
    <text evidence="8">The sequence shown here is derived from an EMBL/GenBank/DDBJ whole genome shotgun (WGS) entry which is preliminary data.</text>
</comment>
<dbReference type="PROSITE" id="PS50048">
    <property type="entry name" value="ZN2_CY6_FUNGAL_2"/>
    <property type="match status" value="1"/>
</dbReference>
<dbReference type="EMBL" id="BAABUJ010000014">
    <property type="protein sequence ID" value="GAA5799823.1"/>
    <property type="molecule type" value="Genomic_DNA"/>
</dbReference>
<evidence type="ECO:0000313" key="9">
    <source>
        <dbReference type="Proteomes" id="UP001476247"/>
    </source>
</evidence>
<dbReference type="PANTHER" id="PTHR47338:SF5">
    <property type="entry name" value="ZN(II)2CYS6 TRANSCRIPTION FACTOR (EUROFUNG)"/>
    <property type="match status" value="1"/>
</dbReference>
<accession>A0ABP9XZW1</accession>
<dbReference type="InterPro" id="IPR050815">
    <property type="entry name" value="TF_fung"/>
</dbReference>
<dbReference type="PANTHER" id="PTHR47338">
    <property type="entry name" value="ZN(II)2CYS6 TRANSCRIPTION FACTOR (EUROFUNG)-RELATED"/>
    <property type="match status" value="1"/>
</dbReference>
<dbReference type="InterPro" id="IPR034862">
    <property type="entry name" value="Fungal_Mei2-like_RRM3"/>
</dbReference>
<comment type="subcellular location">
    <subcellularLocation>
        <location evidence="1">Nucleus</location>
    </subcellularLocation>
</comment>
<feature type="region of interest" description="Disordered" evidence="6">
    <location>
        <begin position="1111"/>
        <end position="1148"/>
    </location>
</feature>
<dbReference type="InterPro" id="IPR007219">
    <property type="entry name" value="XnlR_reg_dom"/>
</dbReference>